<protein>
    <submittedName>
        <fullName evidence="1">Uncharacterized protein</fullName>
    </submittedName>
</protein>
<dbReference type="RefSeq" id="WP_201917207.1">
    <property type="nucleotide sequence ID" value="NZ_JAERQG010000001.1"/>
</dbReference>
<organism evidence="1 2">
    <name type="scientific">Marivirga atlantica</name>
    <dbReference type="NCBI Taxonomy" id="1548457"/>
    <lineage>
        <taxon>Bacteria</taxon>
        <taxon>Pseudomonadati</taxon>
        <taxon>Bacteroidota</taxon>
        <taxon>Cytophagia</taxon>
        <taxon>Cytophagales</taxon>
        <taxon>Marivirgaceae</taxon>
        <taxon>Marivirga</taxon>
    </lineage>
</organism>
<dbReference type="AlphaFoldDB" id="A0A937ACH0"/>
<name>A0A937ACH0_9BACT</name>
<dbReference type="Proteomes" id="UP000642920">
    <property type="component" value="Unassembled WGS sequence"/>
</dbReference>
<accession>A0A937ACH0</accession>
<evidence type="ECO:0000313" key="2">
    <source>
        <dbReference type="Proteomes" id="UP000642920"/>
    </source>
</evidence>
<dbReference type="EMBL" id="JAERQG010000001">
    <property type="protein sequence ID" value="MBL0764024.1"/>
    <property type="molecule type" value="Genomic_DNA"/>
</dbReference>
<reference evidence="1" key="1">
    <citation type="submission" date="2021-01" db="EMBL/GenBank/DDBJ databases">
        <title>Marivirga sp. nov., isolated from intertidal surface sediments.</title>
        <authorList>
            <person name="Zhang M."/>
        </authorList>
    </citation>
    <scope>NUCLEOTIDE SEQUENCE</scope>
    <source>
        <strain evidence="1">SM1354</strain>
    </source>
</reference>
<keyword evidence="2" id="KW-1185">Reference proteome</keyword>
<dbReference type="PROSITE" id="PS51257">
    <property type="entry name" value="PROKAR_LIPOPROTEIN"/>
    <property type="match status" value="1"/>
</dbReference>
<proteinExistence type="predicted"/>
<gene>
    <name evidence="1" type="ORF">JKP34_02095</name>
</gene>
<comment type="caution">
    <text evidence="1">The sequence shown here is derived from an EMBL/GenBank/DDBJ whole genome shotgun (WGS) entry which is preliminary data.</text>
</comment>
<evidence type="ECO:0000313" key="1">
    <source>
        <dbReference type="EMBL" id="MBL0764024.1"/>
    </source>
</evidence>
<sequence length="272" mass="31856">MQKLCLLLLIAFTIQSCTNEKPTEIIVIGTQHKPVPNFDENTLYDILESVQPDLLLNEADTGRFTADWKYKIAPNSNESIASTKYVDNHEGALLRPYEFENRNQYRIDQGMRPTESFTHDLLDSLYEAGMLSEQEEAIVKEYNRALEPLLEIAAGDPKGWNNTTSDSLCAYRQYYQYQMLTKITNSREEFANRFHTKPDGEPISYREGYQRYANFWDLRNQTMAKNIMNMTDKTGAKRIVVLCGFMHRYYILSELKRLKKNKNIVLKEFYDY</sequence>